<dbReference type="InterPro" id="IPR036055">
    <property type="entry name" value="LDL_receptor-like_sf"/>
</dbReference>
<comment type="caution">
    <text evidence="9">Lacks conserved residue(s) required for the propagation of feature annotation.</text>
</comment>
<dbReference type="FunFam" id="4.10.400.10:FF:000171">
    <property type="entry name" value="Low-density lipoprotein receptor-related protein"/>
    <property type="match status" value="1"/>
</dbReference>
<evidence type="ECO:0000256" key="8">
    <source>
        <dbReference type="ARBA" id="ARBA00023180"/>
    </source>
</evidence>
<dbReference type="Proteomes" id="UP000050640">
    <property type="component" value="Unplaced"/>
</dbReference>
<keyword evidence="5" id="KW-0472">Membrane</keyword>
<dbReference type="PANTHER" id="PTHR22722">
    <property type="entry name" value="LOW-DENSITY LIPOPROTEIN RECEPTOR-RELATED PROTEIN 2-RELATED"/>
    <property type="match status" value="1"/>
</dbReference>
<keyword evidence="8" id="KW-0325">Glycoprotein</keyword>
<evidence type="ECO:0000256" key="3">
    <source>
        <dbReference type="ARBA" id="ARBA00022737"/>
    </source>
</evidence>
<keyword evidence="4" id="KW-1133">Transmembrane helix</keyword>
<dbReference type="PROSITE" id="PS01209">
    <property type="entry name" value="LDLRA_1"/>
    <property type="match status" value="2"/>
</dbReference>
<reference evidence="11" key="1">
    <citation type="submission" date="2016-04" db="UniProtKB">
        <authorList>
            <consortium name="WormBaseParasite"/>
        </authorList>
    </citation>
    <scope>IDENTIFICATION</scope>
</reference>
<dbReference type="PRINTS" id="PR00261">
    <property type="entry name" value="LDLRECEPTOR"/>
</dbReference>
<feature type="disulfide bond" evidence="9">
    <location>
        <begin position="37"/>
        <end position="55"/>
    </location>
</feature>
<dbReference type="Pfam" id="PF00057">
    <property type="entry name" value="Ldl_recept_a"/>
    <property type="match status" value="3"/>
</dbReference>
<dbReference type="CDD" id="cd00112">
    <property type="entry name" value="LDLa"/>
    <property type="match status" value="3"/>
</dbReference>
<evidence type="ECO:0000256" key="7">
    <source>
        <dbReference type="ARBA" id="ARBA00023170"/>
    </source>
</evidence>
<evidence type="ECO:0000256" key="1">
    <source>
        <dbReference type="ARBA" id="ARBA00004167"/>
    </source>
</evidence>
<dbReference type="WBParaSite" id="EEL_0000609401-mRNA-1">
    <property type="protein sequence ID" value="EEL_0000609401-mRNA-1"/>
    <property type="gene ID" value="EEL_0000609401"/>
</dbReference>
<dbReference type="SMART" id="SM00192">
    <property type="entry name" value="LDLa"/>
    <property type="match status" value="3"/>
</dbReference>
<keyword evidence="7" id="KW-0675">Receptor</keyword>
<evidence type="ECO:0000256" key="9">
    <source>
        <dbReference type="PROSITE-ProRule" id="PRU00124"/>
    </source>
</evidence>
<dbReference type="SUPFAM" id="SSF57424">
    <property type="entry name" value="LDL receptor-like module"/>
    <property type="match status" value="3"/>
</dbReference>
<dbReference type="AlphaFoldDB" id="A0A0R3RVF9"/>
<sequence>MVAVDSPISPVEVPLPGPISATIHSGTAGCSKNDFRCNDGKCIRFEWKCDGSGDCSDGEDEKDCPHPGCKPDQWQCDKYEWRSVSCIPEYQRCDNITDCADGSDEVDCPALSLSCNVNDGSVFQCADGRQCFDISKKCDGKYDCRDLSDEKVSLSLLYSVVKKIDDLYISELVQGKIGERFVAQLNWARFLKRAK</sequence>
<dbReference type="InterPro" id="IPR002172">
    <property type="entry name" value="LDrepeatLR_classA_rpt"/>
</dbReference>
<dbReference type="PROSITE" id="PS50068">
    <property type="entry name" value="LDLRA_2"/>
    <property type="match status" value="3"/>
</dbReference>
<comment type="subcellular location">
    <subcellularLocation>
        <location evidence="1">Membrane</location>
        <topology evidence="1">Single-pass membrane protein</topology>
    </subcellularLocation>
</comment>
<keyword evidence="2" id="KW-0812">Transmembrane</keyword>
<name>A0A0R3RVF9_9BILA</name>
<evidence type="ECO:0000256" key="4">
    <source>
        <dbReference type="ARBA" id="ARBA00022989"/>
    </source>
</evidence>
<proteinExistence type="predicted"/>
<dbReference type="STRING" id="1147741.A0A0R3RVF9"/>
<evidence type="ECO:0000256" key="5">
    <source>
        <dbReference type="ARBA" id="ARBA00023136"/>
    </source>
</evidence>
<feature type="disulfide bond" evidence="9">
    <location>
        <begin position="93"/>
        <end position="108"/>
    </location>
</feature>
<keyword evidence="3" id="KW-0677">Repeat</keyword>
<evidence type="ECO:0000256" key="6">
    <source>
        <dbReference type="ARBA" id="ARBA00023157"/>
    </source>
</evidence>
<evidence type="ECO:0000313" key="10">
    <source>
        <dbReference type="Proteomes" id="UP000050640"/>
    </source>
</evidence>
<dbReference type="GO" id="GO:0043235">
    <property type="term" value="C:receptor complex"/>
    <property type="evidence" value="ECO:0007669"/>
    <property type="project" value="TreeGrafter"/>
</dbReference>
<evidence type="ECO:0000313" key="11">
    <source>
        <dbReference type="WBParaSite" id="EEL_0000609401-mRNA-1"/>
    </source>
</evidence>
<keyword evidence="10" id="KW-1185">Reference proteome</keyword>
<organism evidence="10 11">
    <name type="scientific">Elaeophora elaphi</name>
    <dbReference type="NCBI Taxonomy" id="1147741"/>
    <lineage>
        <taxon>Eukaryota</taxon>
        <taxon>Metazoa</taxon>
        <taxon>Ecdysozoa</taxon>
        <taxon>Nematoda</taxon>
        <taxon>Chromadorea</taxon>
        <taxon>Rhabditida</taxon>
        <taxon>Spirurina</taxon>
        <taxon>Spiruromorpha</taxon>
        <taxon>Filarioidea</taxon>
        <taxon>Onchocercidae</taxon>
        <taxon>Elaeophora</taxon>
    </lineage>
</organism>
<feature type="disulfide bond" evidence="9">
    <location>
        <begin position="30"/>
        <end position="42"/>
    </location>
</feature>
<protein>
    <submittedName>
        <fullName evidence="11">Low-density lipoprotein receptor domain class A</fullName>
    </submittedName>
</protein>
<keyword evidence="6 9" id="KW-1015">Disulfide bond</keyword>
<dbReference type="InterPro" id="IPR051221">
    <property type="entry name" value="LDLR-related"/>
</dbReference>
<dbReference type="InterPro" id="IPR023415">
    <property type="entry name" value="LDLR_class-A_CS"/>
</dbReference>
<dbReference type="Gene3D" id="4.10.400.10">
    <property type="entry name" value="Low-density Lipoprotein Receptor"/>
    <property type="match status" value="3"/>
</dbReference>
<evidence type="ECO:0000256" key="2">
    <source>
        <dbReference type="ARBA" id="ARBA00022692"/>
    </source>
</evidence>
<feature type="disulfide bond" evidence="9">
    <location>
        <begin position="49"/>
        <end position="64"/>
    </location>
</feature>
<dbReference type="GO" id="GO:0005886">
    <property type="term" value="C:plasma membrane"/>
    <property type="evidence" value="ECO:0007669"/>
    <property type="project" value="TreeGrafter"/>
</dbReference>
<accession>A0A0R3RVF9</accession>